<sequence length="50" mass="6103">MYAEALHYSRELGERILGRIYDYEDESRVIPDDFWILLTENNKLNMRHCI</sequence>
<reference evidence="1" key="1">
    <citation type="submission" date="2018-05" db="EMBL/GenBank/DDBJ databases">
        <authorList>
            <person name="Lanie J.A."/>
            <person name="Ng W.-L."/>
            <person name="Kazmierczak K.M."/>
            <person name="Andrzejewski T.M."/>
            <person name="Davidsen T.M."/>
            <person name="Wayne K.J."/>
            <person name="Tettelin H."/>
            <person name="Glass J.I."/>
            <person name="Rusch D."/>
            <person name="Podicherti R."/>
            <person name="Tsui H.-C.T."/>
            <person name="Winkler M.E."/>
        </authorList>
    </citation>
    <scope>NUCLEOTIDE SEQUENCE</scope>
</reference>
<accession>A0A382F3L7</accession>
<organism evidence="1">
    <name type="scientific">marine metagenome</name>
    <dbReference type="NCBI Taxonomy" id="408172"/>
    <lineage>
        <taxon>unclassified sequences</taxon>
        <taxon>metagenomes</taxon>
        <taxon>ecological metagenomes</taxon>
    </lineage>
</organism>
<proteinExistence type="predicted"/>
<name>A0A382F3L7_9ZZZZ</name>
<protein>
    <submittedName>
        <fullName evidence="1">Uncharacterized protein</fullName>
    </submittedName>
</protein>
<dbReference type="EMBL" id="UINC01047694">
    <property type="protein sequence ID" value="SVB57279.1"/>
    <property type="molecule type" value="Genomic_DNA"/>
</dbReference>
<gene>
    <name evidence="1" type="ORF">METZ01_LOCUS210133</name>
</gene>
<dbReference type="AlphaFoldDB" id="A0A382F3L7"/>
<evidence type="ECO:0000313" key="1">
    <source>
        <dbReference type="EMBL" id="SVB57279.1"/>
    </source>
</evidence>